<dbReference type="GO" id="GO:0032259">
    <property type="term" value="P:methylation"/>
    <property type="evidence" value="ECO:0007669"/>
    <property type="project" value="UniProtKB-KW"/>
</dbReference>
<evidence type="ECO:0000256" key="2">
    <source>
        <dbReference type="ARBA" id="ARBA00022603"/>
    </source>
</evidence>
<keyword evidence="2 4" id="KW-0489">Methyltransferase</keyword>
<evidence type="ECO:0000256" key="3">
    <source>
        <dbReference type="ARBA" id="ARBA00022679"/>
    </source>
</evidence>
<dbReference type="GO" id="GO:0043834">
    <property type="term" value="F:trimethylamine methyltransferase activity"/>
    <property type="evidence" value="ECO:0007669"/>
    <property type="project" value="UniProtKB-EC"/>
</dbReference>
<dbReference type="RefSeq" id="WP_181550229.1">
    <property type="nucleotide sequence ID" value="NZ_JACDUS010000002.1"/>
</dbReference>
<gene>
    <name evidence="4" type="ORF">HNR65_000874</name>
</gene>
<keyword evidence="5" id="KW-1185">Reference proteome</keyword>
<name>A0A7W0C7E3_9BACT</name>
<comment type="similarity">
    <text evidence="1">Belongs to the trimethylamine methyltransferase family.</text>
</comment>
<comment type="caution">
    <text evidence="4">The sequence shown here is derived from an EMBL/GenBank/DDBJ whole genome shotgun (WGS) entry which is preliminary data.</text>
</comment>
<dbReference type="GO" id="GO:0015948">
    <property type="term" value="P:methanogenesis"/>
    <property type="evidence" value="ECO:0007669"/>
    <property type="project" value="InterPro"/>
</dbReference>
<evidence type="ECO:0000313" key="5">
    <source>
        <dbReference type="Proteomes" id="UP000525298"/>
    </source>
</evidence>
<dbReference type="Proteomes" id="UP000525298">
    <property type="component" value="Unassembled WGS sequence"/>
</dbReference>
<dbReference type="Pfam" id="PF06253">
    <property type="entry name" value="MTTB"/>
    <property type="match status" value="1"/>
</dbReference>
<sequence>MKIKEIVQTTPNFQVLSEDEMERIYFDALGVIESQGARVRSPQARRLLESSEAVVTDTDLVRIPAVLVERALLGHPSKIALAGRAPTREVRLQKDELAFGAGPIYPLRPDNGAPAEGQDLYEKIYNTARLVDFLPNFDFIAGPLKIFSANRTSWDLSLVAAMLEGSCKPMLLGSADVRQLHGLWQMGTLLCGGEKEFRLHPFFAHYVEIDSPLVLSADAADKLLFCAEKRIPCVCASRAISGITAPSTIAGMLVQSLAETMLVSVLSYLQKPGMPLIRGGLTGAGSQNSNRCCYGAPELALSVAANTDISKWLGLGMLSPAGITDASDLGQEAGVDCSAGLFYAFLSGADMIYGSGMISRAEQFCMDSLVICNEIISMIKQIGKGICTNEEYLAMDLIESVGPGGEYLTQDHTHEHWQQWFRPRLINRTIYDGWLAAGATTMKQRAVEQRRKILDEHTPAHMDPKLLTELRSLAASSQKEDH</sequence>
<keyword evidence="3 4" id="KW-0808">Transferase</keyword>
<dbReference type="Gene3D" id="3.20.20.480">
    <property type="entry name" value="Trimethylamine methyltransferase-like"/>
    <property type="match status" value="1"/>
</dbReference>
<dbReference type="AlphaFoldDB" id="A0A7W0C7E3"/>
<accession>A0A7W0C7E3</accession>
<dbReference type="EMBL" id="JACDUS010000002">
    <property type="protein sequence ID" value="MBA2880556.1"/>
    <property type="molecule type" value="Genomic_DNA"/>
</dbReference>
<dbReference type="InterPro" id="IPR010426">
    <property type="entry name" value="MTTB_MeTrfase"/>
</dbReference>
<dbReference type="InterPro" id="IPR038601">
    <property type="entry name" value="MttB-like_sf"/>
</dbReference>
<dbReference type="EC" id="2.1.1.250" evidence="4"/>
<evidence type="ECO:0000256" key="1">
    <source>
        <dbReference type="ARBA" id="ARBA00007137"/>
    </source>
</evidence>
<reference evidence="4 5" key="1">
    <citation type="submission" date="2020-07" db="EMBL/GenBank/DDBJ databases">
        <title>Genomic Encyclopedia of Type Strains, Phase IV (KMG-IV): sequencing the most valuable type-strain genomes for metagenomic binning, comparative biology and taxonomic classification.</title>
        <authorList>
            <person name="Goeker M."/>
        </authorList>
    </citation>
    <scope>NUCLEOTIDE SEQUENCE [LARGE SCALE GENOMIC DNA]</scope>
    <source>
        <strain evidence="4 5">DSM 17721</strain>
    </source>
</reference>
<proteinExistence type="inferred from homology"/>
<evidence type="ECO:0000313" key="4">
    <source>
        <dbReference type="EMBL" id="MBA2880556.1"/>
    </source>
</evidence>
<organism evidence="4 5">
    <name type="scientific">Desulfosalsimonas propionicica</name>
    <dbReference type="NCBI Taxonomy" id="332175"/>
    <lineage>
        <taxon>Bacteria</taxon>
        <taxon>Pseudomonadati</taxon>
        <taxon>Thermodesulfobacteriota</taxon>
        <taxon>Desulfobacteria</taxon>
        <taxon>Desulfobacterales</taxon>
        <taxon>Desulfosalsimonadaceae</taxon>
        <taxon>Desulfosalsimonas</taxon>
    </lineage>
</organism>
<protein>
    <submittedName>
        <fullName evidence="4">Trimethylamine--corrinoid protein Co-methyltransferase</fullName>
        <ecNumber evidence="4">2.1.1.250</ecNumber>
    </submittedName>
</protein>